<proteinExistence type="predicted"/>
<dbReference type="Gene3D" id="2.130.10.10">
    <property type="entry name" value="YVTN repeat-like/Quinoprotein amine dehydrogenase"/>
    <property type="match status" value="2"/>
</dbReference>
<dbReference type="InterPro" id="IPR002372">
    <property type="entry name" value="PQQ_rpt_dom"/>
</dbReference>
<feature type="domain" description="Pyrrolo-quinoline quinone repeat" evidence="1">
    <location>
        <begin position="85"/>
        <end position="326"/>
    </location>
</feature>
<keyword evidence="3" id="KW-1185">Reference proteome</keyword>
<evidence type="ECO:0000313" key="2">
    <source>
        <dbReference type="EMBL" id="TWU51687.1"/>
    </source>
</evidence>
<dbReference type="EMBL" id="SJPX01000003">
    <property type="protein sequence ID" value="TWU51687.1"/>
    <property type="molecule type" value="Genomic_DNA"/>
</dbReference>
<dbReference type="InterPro" id="IPR011047">
    <property type="entry name" value="Quinoprotein_ADH-like_sf"/>
</dbReference>
<sequence>MDNNEATLSNVFESHVLEPNASCNPAMTTKLLGEKIVIRRSVYSLLLSAALVTFDSVGLRAEEWNQFRGSNFGRTSESQVAELWNSDAVAWKTPLPGRGSSCPVVFKDRAYVTAYTGFGINDDAPGNPGDLVRHLFCINLSDGSIVWQKDVPAPSHKAEYNNWGVGVHGYASSTPAVDETGVYVYFAEAGLIAFDFDGNQRWQADCGSNTHSFGSGNSPVLYKGTVIINASVESGDLIALKKSDGSEVWRQGGIGESWNSPVIYKSQTNSDELALSIKGKILAFDPNTGKPLWSCAGIDDYICPNIIVEDGILYAGGGRRSRLIAIRSGGSGDVTESHKIWDIVQGSNVSSPVYHEGHVYWAREKGGLVYCVDATTGETNYEQRLNPSSDLIYASPLLADGRLYYVSRKNGIFTVAATPEFKLLSHTNLDGDDSIFNASPVVISDGSVLLRSDQFLYRLGPQE</sequence>
<dbReference type="SMART" id="SM00564">
    <property type="entry name" value="PQQ"/>
    <property type="match status" value="5"/>
</dbReference>
<dbReference type="PANTHER" id="PTHR34512:SF30">
    <property type="entry name" value="OUTER MEMBRANE PROTEIN ASSEMBLY FACTOR BAMB"/>
    <property type="match status" value="1"/>
</dbReference>
<name>A0A5C6EUA0_9BACT</name>
<gene>
    <name evidence="2" type="ORF">Poly59_32820</name>
</gene>
<dbReference type="SUPFAM" id="SSF50998">
    <property type="entry name" value="Quinoprotein alcohol dehydrogenase-like"/>
    <property type="match status" value="1"/>
</dbReference>
<dbReference type="InterPro" id="IPR018391">
    <property type="entry name" value="PQQ_b-propeller_rpt"/>
</dbReference>
<comment type="caution">
    <text evidence="2">The sequence shown here is derived from an EMBL/GenBank/DDBJ whole genome shotgun (WGS) entry which is preliminary data.</text>
</comment>
<dbReference type="PANTHER" id="PTHR34512">
    <property type="entry name" value="CELL SURFACE PROTEIN"/>
    <property type="match status" value="1"/>
</dbReference>
<dbReference type="OrthoDB" id="244732at2"/>
<dbReference type="AlphaFoldDB" id="A0A5C6EUA0"/>
<dbReference type="Pfam" id="PF13360">
    <property type="entry name" value="PQQ_2"/>
    <property type="match status" value="1"/>
</dbReference>
<reference evidence="2 3" key="1">
    <citation type="submission" date="2019-02" db="EMBL/GenBank/DDBJ databases">
        <title>Deep-cultivation of Planctomycetes and their phenomic and genomic characterization uncovers novel biology.</title>
        <authorList>
            <person name="Wiegand S."/>
            <person name="Jogler M."/>
            <person name="Boedeker C."/>
            <person name="Pinto D."/>
            <person name="Vollmers J."/>
            <person name="Rivas-Marin E."/>
            <person name="Kohn T."/>
            <person name="Peeters S.H."/>
            <person name="Heuer A."/>
            <person name="Rast P."/>
            <person name="Oberbeckmann S."/>
            <person name="Bunk B."/>
            <person name="Jeske O."/>
            <person name="Meyerdierks A."/>
            <person name="Storesund J.E."/>
            <person name="Kallscheuer N."/>
            <person name="Luecker S."/>
            <person name="Lage O.M."/>
            <person name="Pohl T."/>
            <person name="Merkel B.J."/>
            <person name="Hornburger P."/>
            <person name="Mueller R.-W."/>
            <person name="Bruemmer F."/>
            <person name="Labrenz M."/>
            <person name="Spormann A.M."/>
            <person name="Op Den Camp H."/>
            <person name="Overmann J."/>
            <person name="Amann R."/>
            <person name="Jetten M.S.M."/>
            <person name="Mascher T."/>
            <person name="Medema M.H."/>
            <person name="Devos D.P."/>
            <person name="Kaster A.-K."/>
            <person name="Ovreas L."/>
            <person name="Rohde M."/>
            <person name="Galperin M.Y."/>
            <person name="Jogler C."/>
        </authorList>
    </citation>
    <scope>NUCLEOTIDE SEQUENCE [LARGE SCALE GENOMIC DNA]</scope>
    <source>
        <strain evidence="2 3">Poly59</strain>
    </source>
</reference>
<evidence type="ECO:0000259" key="1">
    <source>
        <dbReference type="Pfam" id="PF13360"/>
    </source>
</evidence>
<dbReference type="Proteomes" id="UP000317977">
    <property type="component" value="Unassembled WGS sequence"/>
</dbReference>
<evidence type="ECO:0000313" key="3">
    <source>
        <dbReference type="Proteomes" id="UP000317977"/>
    </source>
</evidence>
<accession>A0A5C6EUA0</accession>
<dbReference type="InterPro" id="IPR015943">
    <property type="entry name" value="WD40/YVTN_repeat-like_dom_sf"/>
</dbReference>
<protein>
    <submittedName>
        <fullName evidence="2">Outer membrane biogenesis protein BamB</fullName>
    </submittedName>
</protein>
<organism evidence="2 3">
    <name type="scientific">Rubripirellula reticaptiva</name>
    <dbReference type="NCBI Taxonomy" id="2528013"/>
    <lineage>
        <taxon>Bacteria</taxon>
        <taxon>Pseudomonadati</taxon>
        <taxon>Planctomycetota</taxon>
        <taxon>Planctomycetia</taxon>
        <taxon>Pirellulales</taxon>
        <taxon>Pirellulaceae</taxon>
        <taxon>Rubripirellula</taxon>
    </lineage>
</organism>